<comment type="caution">
    <text evidence="1">The sequence shown here is derived from an EMBL/GenBank/DDBJ whole genome shotgun (WGS) entry which is preliminary data.</text>
</comment>
<proteinExistence type="predicted"/>
<feature type="non-terminal residue" evidence="1">
    <location>
        <position position="71"/>
    </location>
</feature>
<dbReference type="Proteomes" id="UP001381693">
    <property type="component" value="Unassembled WGS sequence"/>
</dbReference>
<protein>
    <submittedName>
        <fullName evidence="1">Uncharacterized protein</fullName>
    </submittedName>
</protein>
<gene>
    <name evidence="1" type="ORF">SK128_003600</name>
</gene>
<keyword evidence="2" id="KW-1185">Reference proteome</keyword>
<name>A0AAN8ZX52_HALRR</name>
<reference evidence="1 2" key="1">
    <citation type="submission" date="2023-11" db="EMBL/GenBank/DDBJ databases">
        <title>Halocaridina rubra genome assembly.</title>
        <authorList>
            <person name="Smith C."/>
        </authorList>
    </citation>
    <scope>NUCLEOTIDE SEQUENCE [LARGE SCALE GENOMIC DNA]</scope>
    <source>
        <strain evidence="1">EP-1</strain>
        <tissue evidence="1">Whole</tissue>
    </source>
</reference>
<accession>A0AAN8ZX52</accession>
<feature type="non-terminal residue" evidence="1">
    <location>
        <position position="1"/>
    </location>
</feature>
<dbReference type="AlphaFoldDB" id="A0AAN8ZX52"/>
<organism evidence="1 2">
    <name type="scientific">Halocaridina rubra</name>
    <name type="common">Hawaiian red shrimp</name>
    <dbReference type="NCBI Taxonomy" id="373956"/>
    <lineage>
        <taxon>Eukaryota</taxon>
        <taxon>Metazoa</taxon>
        <taxon>Ecdysozoa</taxon>
        <taxon>Arthropoda</taxon>
        <taxon>Crustacea</taxon>
        <taxon>Multicrustacea</taxon>
        <taxon>Malacostraca</taxon>
        <taxon>Eumalacostraca</taxon>
        <taxon>Eucarida</taxon>
        <taxon>Decapoda</taxon>
        <taxon>Pleocyemata</taxon>
        <taxon>Caridea</taxon>
        <taxon>Atyoidea</taxon>
        <taxon>Atyidae</taxon>
        <taxon>Halocaridina</taxon>
    </lineage>
</organism>
<evidence type="ECO:0000313" key="1">
    <source>
        <dbReference type="EMBL" id="KAK7007717.1"/>
    </source>
</evidence>
<dbReference type="EMBL" id="JAXCGZ010023548">
    <property type="protein sequence ID" value="KAK7007717.1"/>
    <property type="molecule type" value="Genomic_DNA"/>
</dbReference>
<evidence type="ECO:0000313" key="2">
    <source>
        <dbReference type="Proteomes" id="UP001381693"/>
    </source>
</evidence>
<sequence length="71" mass="7628">VQDLYQTRVTSSPKKVGLGGGYCSERNIPRGCSQCHRKATNLFLRSIFAVPQASDSGCDGQSRLTPVEASP</sequence>